<protein>
    <recommendedName>
        <fullName evidence="3">Pre-mRNA-splicing factor CWC15</fullName>
    </recommendedName>
</protein>
<feature type="region of interest" description="Disordered" evidence="6">
    <location>
        <begin position="1"/>
        <end position="104"/>
    </location>
</feature>
<keyword evidence="5" id="KW-0508">mRNA splicing</keyword>
<dbReference type="GO" id="GO:0045292">
    <property type="term" value="P:mRNA cis splicing, via spliceosome"/>
    <property type="evidence" value="ECO:0007669"/>
    <property type="project" value="TreeGrafter"/>
</dbReference>
<dbReference type="PANTHER" id="PTHR12718">
    <property type="entry name" value="CELL CYCLE CONTROL PROTEIN CWF15"/>
    <property type="match status" value="1"/>
</dbReference>
<dbReference type="GO" id="GO:0003723">
    <property type="term" value="F:RNA binding"/>
    <property type="evidence" value="ECO:0007669"/>
    <property type="project" value="TreeGrafter"/>
</dbReference>
<dbReference type="GeneID" id="28722194"/>
<evidence type="ECO:0000256" key="6">
    <source>
        <dbReference type="SAM" id="MobiDB-lite"/>
    </source>
</evidence>
<comment type="similarity">
    <text evidence="2">Belongs to the CWC15 family.</text>
</comment>
<keyword evidence="4" id="KW-0507">mRNA processing</keyword>
<dbReference type="EMBL" id="CP014242">
    <property type="protein sequence ID" value="AMD18993.1"/>
    <property type="molecule type" value="Genomic_DNA"/>
</dbReference>
<dbReference type="STRING" id="45286.A0A109UWS4"/>
<evidence type="ECO:0000313" key="8">
    <source>
        <dbReference type="Proteomes" id="UP000243052"/>
    </source>
</evidence>
<evidence type="ECO:0000256" key="3">
    <source>
        <dbReference type="ARBA" id="ARBA00020693"/>
    </source>
</evidence>
<dbReference type="PANTHER" id="PTHR12718:SF2">
    <property type="entry name" value="SPLICEOSOME-ASSOCIATED PROTEIN CWC15 HOMOLOG"/>
    <property type="match status" value="1"/>
</dbReference>
<comment type="function">
    <text evidence="1">Involved in pre-mRNA splicing.</text>
</comment>
<dbReference type="AlphaFoldDB" id="A0A109UWS4"/>
<evidence type="ECO:0000256" key="1">
    <source>
        <dbReference type="ARBA" id="ARBA00003777"/>
    </source>
</evidence>
<dbReference type="GO" id="GO:0071013">
    <property type="term" value="C:catalytic step 2 spliceosome"/>
    <property type="evidence" value="ECO:0007669"/>
    <property type="project" value="TreeGrafter"/>
</dbReference>
<evidence type="ECO:0000256" key="4">
    <source>
        <dbReference type="ARBA" id="ARBA00022664"/>
    </source>
</evidence>
<reference evidence="7 8" key="1">
    <citation type="submission" date="2016-01" db="EMBL/GenBank/DDBJ databases">
        <title>Genome sequence of the yeast Holleya sinecauda.</title>
        <authorList>
            <person name="Dietrich F.S."/>
        </authorList>
    </citation>
    <scope>NUCLEOTIDE SEQUENCE [LARGE SCALE GENOMIC DNA]</scope>
    <source>
        <strain evidence="7 8">ATCC 58844</strain>
    </source>
</reference>
<dbReference type="InterPro" id="IPR006973">
    <property type="entry name" value="Cwf_Cwc_15"/>
</dbReference>
<dbReference type="Proteomes" id="UP000243052">
    <property type="component" value="Chromosome ii"/>
</dbReference>
<accession>A0A109UWS4</accession>
<evidence type="ECO:0000256" key="5">
    <source>
        <dbReference type="ARBA" id="ARBA00023187"/>
    </source>
</evidence>
<name>A0A109UWS4_9SACH</name>
<dbReference type="OrthoDB" id="30179at2759"/>
<evidence type="ECO:0000313" key="7">
    <source>
        <dbReference type="EMBL" id="AMD18993.1"/>
    </source>
</evidence>
<sequence>MTTSHRPQLEARSGGKYAPEQVPTGAKHARLLPGHTKIKRRKVKPATSDASSLVSGAREIIKTDKVDFDEENNSNNDRESSEDDEYDSTYSSSSDDEEELREGLEAIRRARELNESHQKLAVEASSVQEPKQVSAVKSWRSNTVFGAQKKSNGDSQVTAENRLKYLNDLSRSEYHRDFMKRVSR</sequence>
<evidence type="ECO:0000256" key="2">
    <source>
        <dbReference type="ARBA" id="ARBA00006644"/>
    </source>
</evidence>
<keyword evidence="8" id="KW-1185">Reference proteome</keyword>
<dbReference type="RefSeq" id="XP_017985989.1">
    <property type="nucleotide sequence ID" value="XM_018130500.1"/>
</dbReference>
<organism evidence="7 8">
    <name type="scientific">Eremothecium sinecaudum</name>
    <dbReference type="NCBI Taxonomy" id="45286"/>
    <lineage>
        <taxon>Eukaryota</taxon>
        <taxon>Fungi</taxon>
        <taxon>Dikarya</taxon>
        <taxon>Ascomycota</taxon>
        <taxon>Saccharomycotina</taxon>
        <taxon>Saccharomycetes</taxon>
        <taxon>Saccharomycetales</taxon>
        <taxon>Saccharomycetaceae</taxon>
        <taxon>Eremothecium</taxon>
    </lineage>
</organism>
<proteinExistence type="inferred from homology"/>
<gene>
    <name evidence="7" type="ORF">AW171_hschr2524</name>
</gene>